<evidence type="ECO:0000313" key="13">
    <source>
        <dbReference type="EMBL" id="EMR04142.1"/>
    </source>
</evidence>
<dbReference type="Pfam" id="PF18019">
    <property type="entry name" value="Cas3_HD"/>
    <property type="match status" value="1"/>
</dbReference>
<comment type="similarity">
    <text evidence="10">Belongs to the DEAD box helicase family.</text>
</comment>
<dbReference type="InterPro" id="IPR050079">
    <property type="entry name" value="DEAD_box_RNA_helicase"/>
</dbReference>
<gene>
    <name evidence="13" type="ORF">ADICEAN_00666</name>
</gene>
<reference evidence="13 14" key="1">
    <citation type="journal article" date="2013" name="Genome Announc.">
        <title>Draft Genome Sequence of Cesiribacter andamanensis Strain AMV16T, Isolated from a Soil Sample from a Mud Volcano in the Andaman Islands, India.</title>
        <authorList>
            <person name="Shivaji S."/>
            <person name="Ara S."/>
            <person name="Begum Z."/>
            <person name="Srinivas T.N."/>
            <person name="Singh A."/>
            <person name="Kumar Pinnaka A."/>
        </authorList>
    </citation>
    <scope>NUCLEOTIDE SEQUENCE [LARGE SCALE GENOMIC DNA]</scope>
    <source>
        <strain evidence="13 14">AMV16</strain>
    </source>
</reference>
<dbReference type="RefSeq" id="WP_009194073.1">
    <property type="nucleotide sequence ID" value="NZ_AODQ01000010.1"/>
</dbReference>
<dbReference type="eggNOG" id="COG2254">
    <property type="taxonomic scope" value="Bacteria"/>
</dbReference>
<feature type="domain" description="Helicase C-terminal" evidence="11">
    <location>
        <begin position="429"/>
        <end position="589"/>
    </location>
</feature>
<dbReference type="SUPFAM" id="SSF52540">
    <property type="entry name" value="P-loop containing nucleoside triphosphate hydrolases"/>
    <property type="match status" value="1"/>
</dbReference>
<evidence type="ECO:0000256" key="4">
    <source>
        <dbReference type="ARBA" id="ARBA00022723"/>
    </source>
</evidence>
<evidence type="ECO:0000256" key="9">
    <source>
        <dbReference type="ARBA" id="ARBA00023118"/>
    </source>
</evidence>
<dbReference type="InterPro" id="IPR011545">
    <property type="entry name" value="DEAD/DEAH_box_helicase_dom"/>
</dbReference>
<dbReference type="InterPro" id="IPR054712">
    <property type="entry name" value="Cas3-like_dom"/>
</dbReference>
<keyword evidence="6" id="KW-0378">Hydrolase</keyword>
<evidence type="ECO:0000259" key="12">
    <source>
        <dbReference type="PROSITE" id="PS51643"/>
    </source>
</evidence>
<dbReference type="InterPro" id="IPR006474">
    <property type="entry name" value="Helicase_Cas3_CRISPR-ass_core"/>
</dbReference>
<dbReference type="PROSITE" id="PS51643">
    <property type="entry name" value="HD_CAS3"/>
    <property type="match status" value="1"/>
</dbReference>
<keyword evidence="9" id="KW-0051">Antiviral defense</keyword>
<dbReference type="NCBIfam" id="TIGR01587">
    <property type="entry name" value="cas3_core"/>
    <property type="match status" value="1"/>
</dbReference>
<evidence type="ECO:0000256" key="8">
    <source>
        <dbReference type="ARBA" id="ARBA00022840"/>
    </source>
</evidence>
<dbReference type="GO" id="GO:0016787">
    <property type="term" value="F:hydrolase activity"/>
    <property type="evidence" value="ECO:0007669"/>
    <property type="project" value="UniProtKB-KW"/>
</dbReference>
<keyword evidence="14" id="KW-1185">Reference proteome</keyword>
<dbReference type="Pfam" id="PF22590">
    <property type="entry name" value="Cas3-like_C_2"/>
    <property type="match status" value="1"/>
</dbReference>
<proteinExistence type="inferred from homology"/>
<evidence type="ECO:0000256" key="2">
    <source>
        <dbReference type="ARBA" id="ARBA00009046"/>
    </source>
</evidence>
<dbReference type="InterPro" id="IPR001650">
    <property type="entry name" value="Helicase_C-like"/>
</dbReference>
<comment type="similarity">
    <text evidence="1">In the N-terminal section; belongs to the CRISPR-associated nuclease Cas3-HD family.</text>
</comment>
<dbReference type="GO" id="GO:0003724">
    <property type="term" value="F:RNA helicase activity"/>
    <property type="evidence" value="ECO:0007669"/>
    <property type="project" value="TreeGrafter"/>
</dbReference>
<dbReference type="GO" id="GO:0003676">
    <property type="term" value="F:nucleic acid binding"/>
    <property type="evidence" value="ECO:0007669"/>
    <property type="project" value="InterPro"/>
</dbReference>
<keyword evidence="8" id="KW-0067">ATP-binding</keyword>
<dbReference type="NCBIfam" id="TIGR01596">
    <property type="entry name" value="cas3_HD"/>
    <property type="match status" value="1"/>
</dbReference>
<dbReference type="PROSITE" id="PS51194">
    <property type="entry name" value="HELICASE_CTER"/>
    <property type="match status" value="1"/>
</dbReference>
<sequence length="714" mass="81504">MVLYPEILAKGDPENLPLHLHLQYVLEAVEQFAQYRGMDLSLARAGAVLHDLGKCHPYFQAQLQGRRREANECPYRHEIGSLFFLHAFEKESHPALIEMVVSHHKSIYEDAGQKGLLDLDNDWAREDLLEVYLKDWDNWQQKGIDFLQAFGYACKPIAKEDAALLLQEIIQYCEDLDAGPSEWKGVLMGGDYFASALAKDTGHYLQNLFQVPDLSFYHSRQNELYPLSLYPSESNKPHTLVEAPTGAGKTDYLVRRCQGRMFYTLPFQASINAMHQRFEDSLRPGNPDISIRLQHATSHMKLVGKKNIKQETALQGLFGASVKVLTPHQLAGLVFGLRGYEALALDLEGCDIILDEIHTYSKVSQSIVLKLVEVLDALNCRLHIGTATMPTVLRNRLIEILGQDRVYTVSLKQEELQAFNRHDVFKLVGLKKALQLLKAHSQKQEKILVVANTVAAAQQCYKYAKKHSGYEKVMLLHSRFKRGERAERENLLTAWNAQEGPCMVIATQVVEVSLDISFDVLFTEAAPLDALLQRFGRVNRKRTKETIGLSKPVYILEARATTRPYEPDIVKRSFEALPDGAVLQENSVRQMLDEVYQKLDEEYSIQDQEIYADGRWQFAKLRHKSKSVLLEALEIDSALCITAEDQEEYERLNFFDRMQFEIPVRYRSIAHLIIGQSKLGSKPFIVSNEIYSSDLGLLVPKKEKQKFNPEQQFF</sequence>
<dbReference type="GO" id="GO:0051607">
    <property type="term" value="P:defense response to virus"/>
    <property type="evidence" value="ECO:0007669"/>
    <property type="project" value="UniProtKB-KW"/>
</dbReference>
<dbReference type="GO" id="GO:0005524">
    <property type="term" value="F:ATP binding"/>
    <property type="evidence" value="ECO:0007669"/>
    <property type="project" value="UniProtKB-KW"/>
</dbReference>
<dbReference type="eggNOG" id="COG1203">
    <property type="taxonomic scope" value="Bacteria"/>
</dbReference>
<keyword evidence="4" id="KW-0479">Metal-binding</keyword>
<comment type="similarity">
    <text evidence="2">In the central section; belongs to the CRISPR-associated helicase Cas3 family.</text>
</comment>
<dbReference type="Gene3D" id="1.10.3210.30">
    <property type="match status" value="1"/>
</dbReference>
<dbReference type="AlphaFoldDB" id="M7NA53"/>
<dbReference type="Gene3D" id="3.40.50.300">
    <property type="entry name" value="P-loop containing nucleotide triphosphate hydrolases"/>
    <property type="match status" value="2"/>
</dbReference>
<comment type="caution">
    <text evidence="13">The sequence shown here is derived from an EMBL/GenBank/DDBJ whole genome shotgun (WGS) entry which is preliminary data.</text>
</comment>
<protein>
    <submittedName>
        <fullName evidence="13">Helicase Cas3</fullName>
    </submittedName>
</protein>
<dbReference type="GO" id="GO:0005829">
    <property type="term" value="C:cytosol"/>
    <property type="evidence" value="ECO:0007669"/>
    <property type="project" value="TreeGrafter"/>
</dbReference>
<dbReference type="Pfam" id="PF00270">
    <property type="entry name" value="DEAD"/>
    <property type="match status" value="1"/>
</dbReference>
<evidence type="ECO:0000256" key="5">
    <source>
        <dbReference type="ARBA" id="ARBA00022741"/>
    </source>
</evidence>
<dbReference type="PATRIC" id="fig|1279009.4.peg.684"/>
<dbReference type="InterPro" id="IPR027417">
    <property type="entry name" value="P-loop_NTPase"/>
</dbReference>
<dbReference type="STRING" id="1279009.ADICEAN_00666"/>
<keyword evidence="7 13" id="KW-0347">Helicase</keyword>
<dbReference type="SUPFAM" id="SSF109604">
    <property type="entry name" value="HD-domain/PDEase-like"/>
    <property type="match status" value="1"/>
</dbReference>
<dbReference type="GO" id="GO:0004518">
    <property type="term" value="F:nuclease activity"/>
    <property type="evidence" value="ECO:0007669"/>
    <property type="project" value="UniProtKB-KW"/>
</dbReference>
<keyword evidence="5" id="KW-0547">Nucleotide-binding</keyword>
<evidence type="ECO:0000256" key="10">
    <source>
        <dbReference type="ARBA" id="ARBA00038437"/>
    </source>
</evidence>
<evidence type="ECO:0000259" key="11">
    <source>
        <dbReference type="PROSITE" id="PS51194"/>
    </source>
</evidence>
<dbReference type="SMART" id="SM00490">
    <property type="entry name" value="HELICc"/>
    <property type="match status" value="1"/>
</dbReference>
<feature type="domain" description="HD Cas3-type" evidence="12">
    <location>
        <begin position="11"/>
        <end position="193"/>
    </location>
</feature>
<evidence type="ECO:0000256" key="7">
    <source>
        <dbReference type="ARBA" id="ARBA00022806"/>
    </source>
</evidence>
<dbReference type="Proteomes" id="UP000011910">
    <property type="component" value="Unassembled WGS sequence"/>
</dbReference>
<dbReference type="EMBL" id="AODQ01000010">
    <property type="protein sequence ID" value="EMR04142.1"/>
    <property type="molecule type" value="Genomic_DNA"/>
</dbReference>
<evidence type="ECO:0000256" key="1">
    <source>
        <dbReference type="ARBA" id="ARBA00006847"/>
    </source>
</evidence>
<dbReference type="CDD" id="cd09641">
    <property type="entry name" value="Cas3''_I"/>
    <property type="match status" value="1"/>
</dbReference>
<dbReference type="PANTHER" id="PTHR47959:SF16">
    <property type="entry name" value="CRISPR-ASSOCIATED NUCLEASE_HELICASE CAS3-RELATED"/>
    <property type="match status" value="1"/>
</dbReference>
<keyword evidence="3" id="KW-0540">Nuclease</keyword>
<organism evidence="13 14">
    <name type="scientific">Cesiribacter andamanensis AMV16</name>
    <dbReference type="NCBI Taxonomy" id="1279009"/>
    <lineage>
        <taxon>Bacteria</taxon>
        <taxon>Pseudomonadati</taxon>
        <taxon>Bacteroidota</taxon>
        <taxon>Cytophagia</taxon>
        <taxon>Cytophagales</taxon>
        <taxon>Cesiribacteraceae</taxon>
        <taxon>Cesiribacter</taxon>
    </lineage>
</organism>
<dbReference type="InterPro" id="IPR038257">
    <property type="entry name" value="CRISPR-assoc_Cas3_HD_sf"/>
</dbReference>
<accession>M7NA53</accession>
<evidence type="ECO:0000256" key="6">
    <source>
        <dbReference type="ARBA" id="ARBA00022801"/>
    </source>
</evidence>
<evidence type="ECO:0000313" key="14">
    <source>
        <dbReference type="Proteomes" id="UP000011910"/>
    </source>
</evidence>
<evidence type="ECO:0000256" key="3">
    <source>
        <dbReference type="ARBA" id="ARBA00022722"/>
    </source>
</evidence>
<name>M7NA53_9BACT</name>
<dbReference type="OrthoDB" id="9810236at2"/>
<dbReference type="GO" id="GO:0046872">
    <property type="term" value="F:metal ion binding"/>
    <property type="evidence" value="ECO:0007669"/>
    <property type="project" value="UniProtKB-KW"/>
</dbReference>
<dbReference type="InterPro" id="IPR006483">
    <property type="entry name" value="CRISPR-assoc_Cas3_HD"/>
</dbReference>
<dbReference type="PANTHER" id="PTHR47959">
    <property type="entry name" value="ATP-DEPENDENT RNA HELICASE RHLE-RELATED"/>
    <property type="match status" value="1"/>
</dbReference>